<feature type="compositionally biased region" description="Basic residues" evidence="1">
    <location>
        <begin position="148"/>
        <end position="170"/>
    </location>
</feature>
<keyword evidence="3" id="KW-1185">Reference proteome</keyword>
<gene>
    <name evidence="2" type="ORF">WJX74_011090</name>
</gene>
<dbReference type="EMBL" id="JALJOS010000019">
    <property type="protein sequence ID" value="KAK9827233.1"/>
    <property type="molecule type" value="Genomic_DNA"/>
</dbReference>
<evidence type="ECO:0000313" key="3">
    <source>
        <dbReference type="Proteomes" id="UP001438707"/>
    </source>
</evidence>
<protein>
    <submittedName>
        <fullName evidence="2">Uncharacterized protein</fullName>
    </submittedName>
</protein>
<sequence>MPPKRRKENLDVNLQRGTLTPAQITRYAHEHLRPESDWSAWGAKWHSMGEGLTRDINRKRRRVTGPLTEEQAGREQRRVAEWRELIDIMADMYPHDADDMYDVYKAMADGPRVNPEHRQAMVERREELRDMRERLEQDRQKLAEQRSTRKRKAARKRRKTTRKSSHARRG</sequence>
<evidence type="ECO:0000256" key="1">
    <source>
        <dbReference type="SAM" id="MobiDB-lite"/>
    </source>
</evidence>
<dbReference type="Proteomes" id="UP001438707">
    <property type="component" value="Unassembled WGS sequence"/>
</dbReference>
<organism evidence="2 3">
    <name type="scientific">Apatococcus lobatus</name>
    <dbReference type="NCBI Taxonomy" id="904363"/>
    <lineage>
        <taxon>Eukaryota</taxon>
        <taxon>Viridiplantae</taxon>
        <taxon>Chlorophyta</taxon>
        <taxon>core chlorophytes</taxon>
        <taxon>Trebouxiophyceae</taxon>
        <taxon>Chlorellales</taxon>
        <taxon>Chlorellaceae</taxon>
        <taxon>Apatococcus</taxon>
    </lineage>
</organism>
<comment type="caution">
    <text evidence="2">The sequence shown here is derived from an EMBL/GenBank/DDBJ whole genome shotgun (WGS) entry which is preliminary data.</text>
</comment>
<accession>A0AAW1R0W0</accession>
<name>A0AAW1R0W0_9CHLO</name>
<proteinExistence type="predicted"/>
<reference evidence="2 3" key="1">
    <citation type="journal article" date="2024" name="Nat. Commun.">
        <title>Phylogenomics reveals the evolutionary origins of lichenization in chlorophyte algae.</title>
        <authorList>
            <person name="Puginier C."/>
            <person name="Libourel C."/>
            <person name="Otte J."/>
            <person name="Skaloud P."/>
            <person name="Haon M."/>
            <person name="Grisel S."/>
            <person name="Petersen M."/>
            <person name="Berrin J.G."/>
            <person name="Delaux P.M."/>
            <person name="Dal Grande F."/>
            <person name="Keller J."/>
        </authorList>
    </citation>
    <scope>NUCLEOTIDE SEQUENCE [LARGE SCALE GENOMIC DNA]</scope>
    <source>
        <strain evidence="2 3">SAG 2145</strain>
    </source>
</reference>
<evidence type="ECO:0000313" key="2">
    <source>
        <dbReference type="EMBL" id="KAK9827233.1"/>
    </source>
</evidence>
<feature type="compositionally biased region" description="Basic and acidic residues" evidence="1">
    <location>
        <begin position="134"/>
        <end position="147"/>
    </location>
</feature>
<feature type="region of interest" description="Disordered" evidence="1">
    <location>
        <begin position="134"/>
        <end position="170"/>
    </location>
</feature>
<dbReference type="AlphaFoldDB" id="A0AAW1R0W0"/>